<dbReference type="EMBL" id="JACGBB010000003">
    <property type="protein sequence ID" value="MBZ7986948.1"/>
    <property type="molecule type" value="Genomic_DNA"/>
</dbReference>
<evidence type="ECO:0000256" key="2">
    <source>
        <dbReference type="ARBA" id="ARBA00022679"/>
    </source>
</evidence>
<proteinExistence type="predicted"/>
<evidence type="ECO:0000259" key="4">
    <source>
        <dbReference type="PROSITE" id="PS50123"/>
    </source>
</evidence>
<dbReference type="SUPFAM" id="SSF53335">
    <property type="entry name" value="S-adenosyl-L-methionine-dependent methyltransferases"/>
    <property type="match status" value="1"/>
</dbReference>
<keyword evidence="3" id="KW-0949">S-adenosyl-L-methionine</keyword>
<evidence type="ECO:0000256" key="3">
    <source>
        <dbReference type="ARBA" id="ARBA00022691"/>
    </source>
</evidence>
<dbReference type="PRINTS" id="PR00996">
    <property type="entry name" value="CHERMTFRASE"/>
</dbReference>
<evidence type="ECO:0000256" key="1">
    <source>
        <dbReference type="ARBA" id="ARBA00022603"/>
    </source>
</evidence>
<dbReference type="InterPro" id="IPR050903">
    <property type="entry name" value="Bact_Chemotaxis_MeTrfase"/>
</dbReference>
<dbReference type="SUPFAM" id="SSF47757">
    <property type="entry name" value="Chemotaxis receptor methyltransferase CheR, N-terminal domain"/>
    <property type="match status" value="1"/>
</dbReference>
<keyword evidence="2" id="KW-0808">Transferase</keyword>
<dbReference type="InterPro" id="IPR000780">
    <property type="entry name" value="CheR_MeTrfase"/>
</dbReference>
<dbReference type="RefSeq" id="WP_224325184.1">
    <property type="nucleotide sequence ID" value="NZ_JACGBB010000003.1"/>
</dbReference>
<dbReference type="InterPro" id="IPR029063">
    <property type="entry name" value="SAM-dependent_MTases_sf"/>
</dbReference>
<dbReference type="Gene3D" id="3.40.50.150">
    <property type="entry name" value="Vaccinia Virus protein VP39"/>
    <property type="match status" value="1"/>
</dbReference>
<evidence type="ECO:0000313" key="5">
    <source>
        <dbReference type="EMBL" id="MBZ7986948.1"/>
    </source>
</evidence>
<dbReference type="Pfam" id="PF01739">
    <property type="entry name" value="CheR"/>
    <property type="match status" value="1"/>
</dbReference>
<reference evidence="5 6" key="1">
    <citation type="submission" date="2020-07" db="EMBL/GenBank/DDBJ databases">
        <title>Transfer of Campylobacter canadensis to the novel genus Avispirillum gen. nov., that also includes two novel species recovered from migratory waterfowl: Avispirillum anseris sp. nov. and Avispirillum brantae sp. nov.</title>
        <authorList>
            <person name="Miller W.G."/>
            <person name="Chapman M.H."/>
            <person name="Yee E."/>
            <person name="Inglis G.D."/>
        </authorList>
    </citation>
    <scope>NUCLEOTIDE SEQUENCE [LARGE SCALE GENOMIC DNA]</scope>
    <source>
        <strain evidence="5 6">L283</strain>
    </source>
</reference>
<dbReference type="SMART" id="SM00138">
    <property type="entry name" value="MeTrc"/>
    <property type="match status" value="1"/>
</dbReference>
<keyword evidence="6" id="KW-1185">Reference proteome</keyword>
<evidence type="ECO:0000313" key="6">
    <source>
        <dbReference type="Proteomes" id="UP000786183"/>
    </source>
</evidence>
<dbReference type="PROSITE" id="PS50123">
    <property type="entry name" value="CHER"/>
    <property type="match status" value="1"/>
</dbReference>
<dbReference type="InterPro" id="IPR022642">
    <property type="entry name" value="CheR_C"/>
</dbReference>
<gene>
    <name evidence="5" type="ORF">AVCANL283_02290</name>
</gene>
<feature type="domain" description="CheR-type methyltransferase" evidence="4">
    <location>
        <begin position="16"/>
        <end position="276"/>
    </location>
</feature>
<comment type="caution">
    <text evidence="5">The sequence shown here is derived from an EMBL/GenBank/DDBJ whole genome shotgun (WGS) entry which is preliminary data.</text>
</comment>
<dbReference type="Proteomes" id="UP000786183">
    <property type="component" value="Unassembled WGS sequence"/>
</dbReference>
<sequence>MFNMFNKNKNNTNNEEKSVEFINNAAEFDSLINKIRIICGIDLEVKKNTISSKLIKFACSNNISSFKELERQIDFNQNLKQELFDLITVCETYFYRELKQLKELIYMIKLNPSLRNILVAPCSSGEEVYSILMLASEEGLFNLNITGIDINTQIIQKAKSATYSKRSLYNLDSYLINKYFDEENDEYKIKKHLFSPTFKVVNVFSKEFLELGKFDIILSRNMMIYFNEEYKFRLVDNFSKMLNFNGLFFAGHADLVPSHSSLHKEYSSSCTYYKKI</sequence>
<dbReference type="PANTHER" id="PTHR24422">
    <property type="entry name" value="CHEMOTAXIS PROTEIN METHYLTRANSFERASE"/>
    <property type="match status" value="1"/>
</dbReference>
<organism evidence="5 6">
    <name type="scientific">Campylobacter canadensis</name>
    <dbReference type="NCBI Taxonomy" id="449520"/>
    <lineage>
        <taxon>Bacteria</taxon>
        <taxon>Pseudomonadati</taxon>
        <taxon>Campylobacterota</taxon>
        <taxon>Epsilonproteobacteria</taxon>
        <taxon>Campylobacterales</taxon>
        <taxon>Campylobacteraceae</taxon>
        <taxon>Campylobacter</taxon>
    </lineage>
</organism>
<dbReference type="PANTHER" id="PTHR24422:SF19">
    <property type="entry name" value="CHEMOTAXIS PROTEIN METHYLTRANSFERASE"/>
    <property type="match status" value="1"/>
</dbReference>
<keyword evidence="1" id="KW-0489">Methyltransferase</keyword>
<protein>
    <recommendedName>
        <fullName evidence="4">CheR-type methyltransferase domain-containing protein</fullName>
    </recommendedName>
</protein>
<accession>A0ABS7WQC0</accession>
<name>A0ABS7WQC0_9BACT</name>